<dbReference type="Pfam" id="PF13380">
    <property type="entry name" value="CoA_binding_2"/>
    <property type="match status" value="1"/>
</dbReference>
<dbReference type="Proteomes" id="UP000184233">
    <property type="component" value="Unassembled WGS sequence"/>
</dbReference>
<proteinExistence type="predicted"/>
<evidence type="ECO:0000313" key="2">
    <source>
        <dbReference type="EMBL" id="OJX59747.1"/>
    </source>
</evidence>
<feature type="domain" description="CoA-binding" evidence="1">
    <location>
        <begin position="7"/>
        <end position="104"/>
    </location>
</feature>
<dbReference type="InterPro" id="IPR003781">
    <property type="entry name" value="CoA-bd"/>
</dbReference>
<comment type="caution">
    <text evidence="2">The sequence shown here is derived from an EMBL/GenBank/DDBJ whole genome shotgun (WGS) entry which is preliminary data.</text>
</comment>
<reference evidence="2 3" key="1">
    <citation type="submission" date="2016-09" db="EMBL/GenBank/DDBJ databases">
        <title>Genome-resolved meta-omics ties microbial dynamics to process performance in biotechnology for thiocyanate degradation.</title>
        <authorList>
            <person name="Kantor R.S."/>
            <person name="Huddy R.J."/>
            <person name="Iyer R."/>
            <person name="Thomas B.C."/>
            <person name="Brown C.T."/>
            <person name="Anantharaman K."/>
            <person name="Tringe S."/>
            <person name="Hettich R.L."/>
            <person name="Harrison S.T."/>
            <person name="Banfield J.F."/>
        </authorList>
    </citation>
    <scope>NUCLEOTIDE SEQUENCE [LARGE SCALE GENOMIC DNA]</scope>
    <source>
        <strain evidence="2">59-99</strain>
    </source>
</reference>
<dbReference type="AlphaFoldDB" id="A0A1M3L384"/>
<dbReference type="PANTHER" id="PTHR33303">
    <property type="entry name" value="CYTOPLASMIC PROTEIN-RELATED"/>
    <property type="match status" value="1"/>
</dbReference>
<protein>
    <recommendedName>
        <fullName evidence="1">CoA-binding domain-containing protein</fullName>
    </recommendedName>
</protein>
<dbReference type="InterPro" id="IPR036291">
    <property type="entry name" value="NAD(P)-bd_dom_sf"/>
</dbReference>
<dbReference type="PANTHER" id="PTHR33303:SF2">
    <property type="entry name" value="COA-BINDING DOMAIN-CONTAINING PROTEIN"/>
    <property type="match status" value="1"/>
</dbReference>
<dbReference type="STRING" id="1895771.BGO89_05800"/>
<accession>A0A1M3L384</accession>
<evidence type="ECO:0000259" key="1">
    <source>
        <dbReference type="SMART" id="SM00881"/>
    </source>
</evidence>
<evidence type="ECO:0000313" key="3">
    <source>
        <dbReference type="Proteomes" id="UP000184233"/>
    </source>
</evidence>
<organism evidence="2 3">
    <name type="scientific">Candidatus Kapaibacterium thiocyanatum</name>
    <dbReference type="NCBI Taxonomy" id="1895771"/>
    <lineage>
        <taxon>Bacteria</taxon>
        <taxon>Pseudomonadati</taxon>
        <taxon>Candidatus Kapaibacteriota</taxon>
        <taxon>Candidatus Kapaibacteriia</taxon>
        <taxon>Candidatus Kapaibacteriales</taxon>
        <taxon>Candidatus Kapaibacteriaceae</taxon>
        <taxon>Candidatus Kapaibacterium</taxon>
    </lineage>
</organism>
<dbReference type="Gene3D" id="3.40.50.720">
    <property type="entry name" value="NAD(P)-binding Rossmann-like Domain"/>
    <property type="match status" value="1"/>
</dbReference>
<gene>
    <name evidence="2" type="ORF">BGO89_05800</name>
</gene>
<dbReference type="SUPFAM" id="SSF51735">
    <property type="entry name" value="NAD(P)-binding Rossmann-fold domains"/>
    <property type="match status" value="1"/>
</dbReference>
<sequence>MDTATILRNARTICVYGLSRVKGKPAHDIPLYLRDKGYVVYGITPFSGDIEGIPCYATLDDVPGPIDILDVFRPSDVTDAIVDEALRRHADRADIGCVWLQLGITSEHGREKCETAGVTYVENTCIYVAHRAMVSNDRY</sequence>
<dbReference type="EMBL" id="MKVH01000009">
    <property type="protein sequence ID" value="OJX59747.1"/>
    <property type="molecule type" value="Genomic_DNA"/>
</dbReference>
<name>A0A1M3L384_9BACT</name>
<dbReference type="SMART" id="SM00881">
    <property type="entry name" value="CoA_binding"/>
    <property type="match status" value="1"/>
</dbReference>